<dbReference type="PANTHER" id="PTHR24559">
    <property type="entry name" value="TRANSPOSON TY3-I GAG-POL POLYPROTEIN"/>
    <property type="match status" value="1"/>
</dbReference>
<accession>A0ABM2Z7E5</accession>
<name>A0ABM2Z7E5_GOSHI</name>
<dbReference type="PANTHER" id="PTHR24559:SF444">
    <property type="entry name" value="REVERSE TRANSCRIPTASE DOMAIN-CONTAINING PROTEIN"/>
    <property type="match status" value="1"/>
</dbReference>
<dbReference type="GeneID" id="121210005"/>
<dbReference type="InterPro" id="IPR043128">
    <property type="entry name" value="Rev_trsase/Diguanyl_cyclase"/>
</dbReference>
<dbReference type="SUPFAM" id="SSF56672">
    <property type="entry name" value="DNA/RNA polymerases"/>
    <property type="match status" value="1"/>
</dbReference>
<evidence type="ECO:0000313" key="3">
    <source>
        <dbReference type="Proteomes" id="UP000818029"/>
    </source>
</evidence>
<dbReference type="InterPro" id="IPR043502">
    <property type="entry name" value="DNA/RNA_pol_sf"/>
</dbReference>
<keyword evidence="3" id="KW-1185">Reference proteome</keyword>
<evidence type="ECO:0000313" key="4">
    <source>
        <dbReference type="RefSeq" id="XP_040937999.1"/>
    </source>
</evidence>
<evidence type="ECO:0000256" key="1">
    <source>
        <dbReference type="SAM" id="MobiDB-lite"/>
    </source>
</evidence>
<protein>
    <recommendedName>
        <fullName evidence="2">Reverse transcriptase domain-containing protein</fullName>
    </recommendedName>
</protein>
<dbReference type="InterPro" id="IPR000477">
    <property type="entry name" value="RT_dom"/>
</dbReference>
<sequence length="238" mass="27304">MTVSEYEWEFVRLSKYSREWVLTETKMCTCFEEGLNEDIKLLIDILEIREFVALEVEPAPKSGILVARASPPRHPDNVSGSRGTTKDTTVRTEAQAPARTYAICVREDASAPNVITEELPSLPPEREMEFSIDLVPGMTPISIAPYRMAPTKLKELKVKLEELIDKVFMDLINRIFRFVVVFIDDILVYSRNGNEHAKHLRIVSQTLREKQLSAKFSKCEFWLREVSFLWHVVSAEGV</sequence>
<reference evidence="3" key="1">
    <citation type="journal article" date="2020" name="Nat. Genet.">
        <title>Genomic diversifications of five Gossypium allopolyploid species and their impact on cotton improvement.</title>
        <authorList>
            <person name="Chen Z.J."/>
            <person name="Sreedasyam A."/>
            <person name="Ando A."/>
            <person name="Song Q."/>
            <person name="De Santiago L.M."/>
            <person name="Hulse-Kemp A.M."/>
            <person name="Ding M."/>
            <person name="Ye W."/>
            <person name="Kirkbride R.C."/>
            <person name="Jenkins J."/>
            <person name="Plott C."/>
            <person name="Lovell J."/>
            <person name="Lin Y.M."/>
            <person name="Vaughn R."/>
            <person name="Liu B."/>
            <person name="Simpson S."/>
            <person name="Scheffler B.E."/>
            <person name="Wen L."/>
            <person name="Saski C.A."/>
            <person name="Grover C.E."/>
            <person name="Hu G."/>
            <person name="Conover J.L."/>
            <person name="Carlson J.W."/>
            <person name="Shu S."/>
            <person name="Boston L.B."/>
            <person name="Williams M."/>
            <person name="Peterson D.G."/>
            <person name="McGee K."/>
            <person name="Jones D.C."/>
            <person name="Wendel J.F."/>
            <person name="Stelly D.M."/>
            <person name="Grimwood J."/>
            <person name="Schmutz J."/>
        </authorList>
    </citation>
    <scope>NUCLEOTIDE SEQUENCE [LARGE SCALE GENOMIC DNA]</scope>
    <source>
        <strain evidence="3">cv. TM-1</strain>
    </source>
</reference>
<dbReference type="RefSeq" id="XP_040937999.1">
    <property type="nucleotide sequence ID" value="XM_041082065.1"/>
</dbReference>
<evidence type="ECO:0000259" key="2">
    <source>
        <dbReference type="Pfam" id="PF00078"/>
    </source>
</evidence>
<feature type="domain" description="Reverse transcriptase" evidence="2">
    <location>
        <begin position="163"/>
        <end position="229"/>
    </location>
</feature>
<proteinExistence type="predicted"/>
<dbReference type="Pfam" id="PF00078">
    <property type="entry name" value="RVT_1"/>
    <property type="match status" value="1"/>
</dbReference>
<dbReference type="InterPro" id="IPR053134">
    <property type="entry name" value="RNA-dir_DNA_polymerase"/>
</dbReference>
<dbReference type="Proteomes" id="UP000818029">
    <property type="component" value="Chromosome A11"/>
</dbReference>
<dbReference type="Gene3D" id="3.30.70.270">
    <property type="match status" value="1"/>
</dbReference>
<gene>
    <name evidence="4" type="primary">LOC121210005</name>
</gene>
<organism evidence="3 4">
    <name type="scientific">Gossypium hirsutum</name>
    <name type="common">Upland cotton</name>
    <name type="synonym">Gossypium mexicanum</name>
    <dbReference type="NCBI Taxonomy" id="3635"/>
    <lineage>
        <taxon>Eukaryota</taxon>
        <taxon>Viridiplantae</taxon>
        <taxon>Streptophyta</taxon>
        <taxon>Embryophyta</taxon>
        <taxon>Tracheophyta</taxon>
        <taxon>Spermatophyta</taxon>
        <taxon>Magnoliopsida</taxon>
        <taxon>eudicotyledons</taxon>
        <taxon>Gunneridae</taxon>
        <taxon>Pentapetalae</taxon>
        <taxon>rosids</taxon>
        <taxon>malvids</taxon>
        <taxon>Malvales</taxon>
        <taxon>Malvaceae</taxon>
        <taxon>Malvoideae</taxon>
        <taxon>Gossypium</taxon>
    </lineage>
</organism>
<feature type="region of interest" description="Disordered" evidence="1">
    <location>
        <begin position="66"/>
        <end position="92"/>
    </location>
</feature>
<reference evidence="4" key="2">
    <citation type="submission" date="2025-08" db="UniProtKB">
        <authorList>
            <consortium name="RefSeq"/>
        </authorList>
    </citation>
    <scope>IDENTIFICATION</scope>
</reference>